<evidence type="ECO:0000313" key="2">
    <source>
        <dbReference type="EMBL" id="MBD2566115.1"/>
    </source>
</evidence>
<name>A0ABR8F8B9_NOSLI</name>
<evidence type="ECO:0000259" key="1">
    <source>
        <dbReference type="Pfam" id="PF12770"/>
    </source>
</evidence>
<sequence>MTALLMEQFYKNLKNGVPKAEALRQAQLNLISDSRYSHPYFWAGFILVGGWL</sequence>
<dbReference type="Proteomes" id="UP000604661">
    <property type="component" value="Unassembled WGS sequence"/>
</dbReference>
<keyword evidence="3" id="KW-1185">Reference proteome</keyword>
<feature type="domain" description="CHAT" evidence="1">
    <location>
        <begin position="2"/>
        <end position="49"/>
    </location>
</feature>
<accession>A0ABR8F8B9</accession>
<proteinExistence type="predicted"/>
<evidence type="ECO:0000313" key="3">
    <source>
        <dbReference type="Proteomes" id="UP000604661"/>
    </source>
</evidence>
<reference evidence="2 3" key="1">
    <citation type="journal article" date="2020" name="ISME J.">
        <title>Comparative genomics reveals insights into cyanobacterial evolution and habitat adaptation.</title>
        <authorList>
            <person name="Chen M.Y."/>
            <person name="Teng W.K."/>
            <person name="Zhao L."/>
            <person name="Hu C.X."/>
            <person name="Zhou Y.K."/>
            <person name="Han B.P."/>
            <person name="Song L.R."/>
            <person name="Shu W.S."/>
        </authorList>
    </citation>
    <scope>NUCLEOTIDE SEQUENCE [LARGE SCALE GENOMIC DNA]</scope>
    <source>
        <strain evidence="2 3">FACHB-391</strain>
    </source>
</reference>
<protein>
    <submittedName>
        <fullName evidence="2">CHAT domain-containing protein</fullName>
    </submittedName>
</protein>
<gene>
    <name evidence="2" type="ORF">H6G95_37360</name>
</gene>
<dbReference type="InterPro" id="IPR024983">
    <property type="entry name" value="CHAT_dom"/>
</dbReference>
<organism evidence="2 3">
    <name type="scientific">Nostoc linckia FACHB-391</name>
    <dbReference type="NCBI Taxonomy" id="2692906"/>
    <lineage>
        <taxon>Bacteria</taxon>
        <taxon>Bacillati</taxon>
        <taxon>Cyanobacteriota</taxon>
        <taxon>Cyanophyceae</taxon>
        <taxon>Nostocales</taxon>
        <taxon>Nostocaceae</taxon>
        <taxon>Nostoc</taxon>
    </lineage>
</organism>
<dbReference type="Pfam" id="PF12770">
    <property type="entry name" value="CHAT"/>
    <property type="match status" value="1"/>
</dbReference>
<comment type="caution">
    <text evidence="2">The sequence shown here is derived from an EMBL/GenBank/DDBJ whole genome shotgun (WGS) entry which is preliminary data.</text>
</comment>
<dbReference type="EMBL" id="JACJTE010000143">
    <property type="protein sequence ID" value="MBD2566115.1"/>
    <property type="molecule type" value="Genomic_DNA"/>
</dbReference>